<dbReference type="OrthoDB" id="268331at2"/>
<evidence type="ECO:0000259" key="3">
    <source>
        <dbReference type="Pfam" id="PF08327"/>
    </source>
</evidence>
<name>A0A437P192_9ACTN</name>
<dbReference type="Pfam" id="PF08327">
    <property type="entry name" value="AHSA1"/>
    <property type="match status" value="1"/>
</dbReference>
<dbReference type="InterPro" id="IPR013538">
    <property type="entry name" value="ASHA1/2-like_C"/>
</dbReference>
<comment type="similarity">
    <text evidence="1">Belongs to the AHA1 family.</text>
</comment>
<proteinExistence type="inferred from homology"/>
<dbReference type="Gene3D" id="3.30.530.20">
    <property type="match status" value="1"/>
</dbReference>
<feature type="domain" description="Activator of Hsp90 ATPase homologue 1/2-like C-terminal" evidence="3">
    <location>
        <begin position="134"/>
        <end position="244"/>
    </location>
</feature>
<reference evidence="4 5" key="1">
    <citation type="submission" date="2019-01" db="EMBL/GenBank/DDBJ databases">
        <title>Genome sequences of Streptomyces and Rhizobium isolates collected from root and soil.</title>
        <authorList>
            <person name="Chhettri S."/>
            <person name="Sevigny J.L."/>
            <person name="Sen A."/>
            <person name="Ennis N."/>
            <person name="Tisa L."/>
        </authorList>
    </citation>
    <scope>NUCLEOTIDE SEQUENCE [LARGE SCALE GENOMIC DNA]</scope>
    <source>
        <strain evidence="4 5">San01</strain>
    </source>
</reference>
<evidence type="ECO:0000256" key="1">
    <source>
        <dbReference type="ARBA" id="ARBA00006817"/>
    </source>
</evidence>
<sequence length="277" mass="29909">MAATFSASRATPNTATPCRASSSVTARPIPLVAPVTKATRRPASVIVLSPSLVPSGPCRLDGEPVALRVSRTGVEPGWRPGVRAVLDRGPSAARQLGGIRCRGRADTWPERGGPVPEQTQTLPDVRKSVTVAATPGECFKVFTERPADWWPPSHILVRKERAGLAFEGGVGGRYYEWDVEGTEIAWGQVLEWEPGRRVVMTWRIDPNWQSLPTDDGASQIEVDFEAVDAEHTLVTLAHVKLDRHGPGAERIFKALDGPSPGETLERFARAIAKGSAS</sequence>
<dbReference type="Proteomes" id="UP000283128">
    <property type="component" value="Unassembled WGS sequence"/>
</dbReference>
<protein>
    <recommendedName>
        <fullName evidence="3">Activator of Hsp90 ATPase homologue 1/2-like C-terminal domain-containing protein</fullName>
    </recommendedName>
</protein>
<accession>A0A437P192</accession>
<evidence type="ECO:0000256" key="2">
    <source>
        <dbReference type="SAM" id="MobiDB-lite"/>
    </source>
</evidence>
<dbReference type="InterPro" id="IPR023393">
    <property type="entry name" value="START-like_dom_sf"/>
</dbReference>
<organism evidence="4 5">
    <name type="scientific">Streptomyces antnestii</name>
    <dbReference type="NCBI Taxonomy" id="2494256"/>
    <lineage>
        <taxon>Bacteria</taxon>
        <taxon>Bacillati</taxon>
        <taxon>Actinomycetota</taxon>
        <taxon>Actinomycetes</taxon>
        <taxon>Kitasatosporales</taxon>
        <taxon>Streptomycetaceae</taxon>
        <taxon>Streptomyces</taxon>
    </lineage>
</organism>
<dbReference type="AlphaFoldDB" id="A0A437P192"/>
<dbReference type="CDD" id="cd08891">
    <property type="entry name" value="SRPBCC_CalC"/>
    <property type="match status" value="1"/>
</dbReference>
<feature type="region of interest" description="Disordered" evidence="2">
    <location>
        <begin position="1"/>
        <end position="23"/>
    </location>
</feature>
<evidence type="ECO:0000313" key="5">
    <source>
        <dbReference type="Proteomes" id="UP000283128"/>
    </source>
</evidence>
<gene>
    <name evidence="4" type="ORF">EOT10_37445</name>
</gene>
<dbReference type="EMBL" id="RZYA01000029">
    <property type="protein sequence ID" value="RVU16071.1"/>
    <property type="molecule type" value="Genomic_DNA"/>
</dbReference>
<comment type="caution">
    <text evidence="4">The sequence shown here is derived from an EMBL/GenBank/DDBJ whole genome shotgun (WGS) entry which is preliminary data.</text>
</comment>
<evidence type="ECO:0000313" key="4">
    <source>
        <dbReference type="EMBL" id="RVU16071.1"/>
    </source>
</evidence>
<keyword evidence="5" id="KW-1185">Reference proteome</keyword>
<dbReference type="SUPFAM" id="SSF55961">
    <property type="entry name" value="Bet v1-like"/>
    <property type="match status" value="1"/>
</dbReference>